<accession>A0A9W9CC73</accession>
<sequence>MADAMRAALQLSSPPPESTCERDMRASYNAINALLDREVAAEGHPIDDFPQLLRLFTGRHNVGGFAAMVEFAGSPRQRLVNWRNCAAHKERLAAIDLSDSEGALKRMETEAHGQAVNDSPPQARNSGSAETGSQLPGQMAGATLLHPSFANNKPSTLLSPYSTPVQKPVKPAETPPIHAEHAPADNIVKPPTPSPSPFRSGSAQEHLQQSRTHLMEGHMPRLNAGTYHTHHNRATNGSPYVNGNITAHSCRPAGGQDSRSAYINGHENAYSSTTAPISHHGATPQQQTPYGNLEDPRDYGRDQLVPSHSGQTVHSPGRQYQYNGFNPPHYRSTFGTGPPSMAPISSGHQSVPQNSRSAYVAGSQAHFQQRDGRSVMDPYAEFKAEVNRQQPPRLQMPMNLSSPLSRQQHATPPSNRAGAHVQQHGQSRLSYPRFSNTEAGFGDFHTAIPRPITPVCPKTKEELEYEQKLAAWREQQAENNKRERIKKERKKKLKDELDAEMRLGNDVLNYRYRDYVEVYPLSRTERMSPYHLNLLANQVIQENDRSEEAMAVRYAKKNFENLWTVKDKPLVIKEMQDKAKVRTHGLFEEMKIGGHLMTAQDIEAIRQSVPSYAKPEVVPEVAPEVVIEE</sequence>
<feature type="compositionally biased region" description="Polar residues" evidence="1">
    <location>
        <begin position="306"/>
        <end position="319"/>
    </location>
</feature>
<evidence type="ECO:0000313" key="3">
    <source>
        <dbReference type="Proteomes" id="UP001140513"/>
    </source>
</evidence>
<reference evidence="2" key="1">
    <citation type="submission" date="2022-10" db="EMBL/GenBank/DDBJ databases">
        <title>Tapping the CABI collections for fungal endophytes: first genome assemblies for Collariella, Neodidymelliopsis, Ascochyta clinopodiicola, Didymella pomorum, Didymosphaeria variabile, Neocosmospora piperis and Neocucurbitaria cava.</title>
        <authorList>
            <person name="Hill R."/>
        </authorList>
    </citation>
    <scope>NUCLEOTIDE SEQUENCE</scope>
    <source>
        <strain evidence="2">IMI 356815</strain>
    </source>
</reference>
<proteinExistence type="predicted"/>
<evidence type="ECO:0000313" key="2">
    <source>
        <dbReference type="EMBL" id="KAJ4354188.1"/>
    </source>
</evidence>
<feature type="region of interest" description="Disordered" evidence="1">
    <location>
        <begin position="271"/>
        <end position="319"/>
    </location>
</feature>
<keyword evidence="3" id="KW-1185">Reference proteome</keyword>
<gene>
    <name evidence="2" type="ORF">N0V89_005921</name>
</gene>
<dbReference type="AlphaFoldDB" id="A0A9W9CC73"/>
<protein>
    <submittedName>
        <fullName evidence="2">Uncharacterized protein</fullName>
    </submittedName>
</protein>
<dbReference type="EMBL" id="JAPEUX010000004">
    <property type="protein sequence ID" value="KAJ4354188.1"/>
    <property type="molecule type" value="Genomic_DNA"/>
</dbReference>
<feature type="region of interest" description="Disordered" evidence="1">
    <location>
        <begin position="400"/>
        <end position="427"/>
    </location>
</feature>
<feature type="compositionally biased region" description="Polar residues" evidence="1">
    <location>
        <begin position="197"/>
        <end position="208"/>
    </location>
</feature>
<dbReference type="RefSeq" id="XP_056071962.1">
    <property type="nucleotide sequence ID" value="XM_056214695.1"/>
</dbReference>
<evidence type="ECO:0000256" key="1">
    <source>
        <dbReference type="SAM" id="MobiDB-lite"/>
    </source>
</evidence>
<organism evidence="2 3">
    <name type="scientific">Didymosphaeria variabile</name>
    <dbReference type="NCBI Taxonomy" id="1932322"/>
    <lineage>
        <taxon>Eukaryota</taxon>
        <taxon>Fungi</taxon>
        <taxon>Dikarya</taxon>
        <taxon>Ascomycota</taxon>
        <taxon>Pezizomycotina</taxon>
        <taxon>Dothideomycetes</taxon>
        <taxon>Pleosporomycetidae</taxon>
        <taxon>Pleosporales</taxon>
        <taxon>Massarineae</taxon>
        <taxon>Didymosphaeriaceae</taxon>
        <taxon>Didymosphaeria</taxon>
    </lineage>
</organism>
<comment type="caution">
    <text evidence="2">The sequence shown here is derived from an EMBL/GenBank/DDBJ whole genome shotgun (WGS) entry which is preliminary data.</text>
</comment>
<feature type="region of interest" description="Disordered" evidence="1">
    <location>
        <begin position="1"/>
        <end position="21"/>
    </location>
</feature>
<feature type="region of interest" description="Disordered" evidence="1">
    <location>
        <begin position="107"/>
        <end position="208"/>
    </location>
</feature>
<feature type="compositionally biased region" description="Polar residues" evidence="1">
    <location>
        <begin position="116"/>
        <end position="136"/>
    </location>
</feature>
<dbReference type="Proteomes" id="UP001140513">
    <property type="component" value="Unassembled WGS sequence"/>
</dbReference>
<dbReference type="OrthoDB" id="3692269at2759"/>
<feature type="compositionally biased region" description="Polar residues" evidence="1">
    <location>
        <begin position="149"/>
        <end position="165"/>
    </location>
</feature>
<name>A0A9W9CC73_9PLEO</name>
<feature type="compositionally biased region" description="Polar residues" evidence="1">
    <location>
        <begin position="400"/>
        <end position="414"/>
    </location>
</feature>
<dbReference type="GeneID" id="80909451"/>